<keyword evidence="3" id="KW-1185">Reference proteome</keyword>
<gene>
    <name evidence="2" type="ORF">B0J11DRAFT_411885</name>
</gene>
<dbReference type="EMBL" id="JAGMWT010000010">
    <property type="protein sequence ID" value="KAH7121173.1"/>
    <property type="molecule type" value="Genomic_DNA"/>
</dbReference>
<sequence length="355" mass="39408">SCRLPGVFTLPLDATGPLYARWRRGVKAAFKAKGTWSHCDGTSPMPMPGTGPNFFSPSVNSTNLQPELLDERRAWSKKDRDVKLDIFLSVVDEIKLEIFEVGPPLPPSSMTALEMMQALDERFESFKFEEYHHAFCHFLNLHIDQYASIEEFNTEFQATLDDLLDHGYPMDNVQACSAYFSKLRCTQNPWVAKKLKEWDSTSPQPALSDLMRECPPWMVIRPLATKQASPSQHSTSVYSEDIISTPSLKADDDEDSGAISDSGSEKTPSASTSATHSRNTSTESSQSQEITIHASADDLSEVLDFPMPSQILPTLPPPTIPKRISSKLSMVKLTPLQPLSLPPPPPINRPLPPLP</sequence>
<feature type="region of interest" description="Disordered" evidence="1">
    <location>
        <begin position="335"/>
        <end position="355"/>
    </location>
</feature>
<evidence type="ECO:0000256" key="1">
    <source>
        <dbReference type="SAM" id="MobiDB-lite"/>
    </source>
</evidence>
<feature type="non-terminal residue" evidence="2">
    <location>
        <position position="355"/>
    </location>
</feature>
<dbReference type="OrthoDB" id="3883943at2759"/>
<feature type="non-terminal residue" evidence="2">
    <location>
        <position position="1"/>
    </location>
</feature>
<feature type="compositionally biased region" description="Polar residues" evidence="1">
    <location>
        <begin position="226"/>
        <end position="247"/>
    </location>
</feature>
<feature type="region of interest" description="Disordered" evidence="1">
    <location>
        <begin position="225"/>
        <end position="290"/>
    </location>
</feature>
<proteinExistence type="predicted"/>
<organism evidence="2 3">
    <name type="scientific">Dendryphion nanum</name>
    <dbReference type="NCBI Taxonomy" id="256645"/>
    <lineage>
        <taxon>Eukaryota</taxon>
        <taxon>Fungi</taxon>
        <taxon>Dikarya</taxon>
        <taxon>Ascomycota</taxon>
        <taxon>Pezizomycotina</taxon>
        <taxon>Dothideomycetes</taxon>
        <taxon>Pleosporomycetidae</taxon>
        <taxon>Pleosporales</taxon>
        <taxon>Torulaceae</taxon>
        <taxon>Dendryphion</taxon>
    </lineage>
</organism>
<feature type="compositionally biased region" description="Polar residues" evidence="1">
    <location>
        <begin position="259"/>
        <end position="279"/>
    </location>
</feature>
<evidence type="ECO:0000313" key="3">
    <source>
        <dbReference type="Proteomes" id="UP000700596"/>
    </source>
</evidence>
<feature type="compositionally biased region" description="Low complexity" evidence="1">
    <location>
        <begin position="280"/>
        <end position="290"/>
    </location>
</feature>
<protein>
    <submittedName>
        <fullName evidence="2">Uncharacterized protein</fullName>
    </submittedName>
</protein>
<accession>A0A9P9IGJ8</accession>
<name>A0A9P9IGJ8_9PLEO</name>
<evidence type="ECO:0000313" key="2">
    <source>
        <dbReference type="EMBL" id="KAH7121173.1"/>
    </source>
</evidence>
<dbReference type="Proteomes" id="UP000700596">
    <property type="component" value="Unassembled WGS sequence"/>
</dbReference>
<dbReference type="AlphaFoldDB" id="A0A9P9IGJ8"/>
<feature type="compositionally biased region" description="Pro residues" evidence="1">
    <location>
        <begin position="340"/>
        <end position="355"/>
    </location>
</feature>
<reference evidence="2" key="1">
    <citation type="journal article" date="2021" name="Nat. Commun.">
        <title>Genetic determinants of endophytism in the Arabidopsis root mycobiome.</title>
        <authorList>
            <person name="Mesny F."/>
            <person name="Miyauchi S."/>
            <person name="Thiergart T."/>
            <person name="Pickel B."/>
            <person name="Atanasova L."/>
            <person name="Karlsson M."/>
            <person name="Huettel B."/>
            <person name="Barry K.W."/>
            <person name="Haridas S."/>
            <person name="Chen C."/>
            <person name="Bauer D."/>
            <person name="Andreopoulos W."/>
            <person name="Pangilinan J."/>
            <person name="LaButti K."/>
            <person name="Riley R."/>
            <person name="Lipzen A."/>
            <person name="Clum A."/>
            <person name="Drula E."/>
            <person name="Henrissat B."/>
            <person name="Kohler A."/>
            <person name="Grigoriev I.V."/>
            <person name="Martin F.M."/>
            <person name="Hacquard S."/>
        </authorList>
    </citation>
    <scope>NUCLEOTIDE SEQUENCE</scope>
    <source>
        <strain evidence="2">MPI-CAGE-CH-0243</strain>
    </source>
</reference>
<comment type="caution">
    <text evidence="2">The sequence shown here is derived from an EMBL/GenBank/DDBJ whole genome shotgun (WGS) entry which is preliminary data.</text>
</comment>